<evidence type="ECO:0000256" key="6">
    <source>
        <dbReference type="RuleBase" id="RU367022"/>
    </source>
</evidence>
<dbReference type="OrthoDB" id="73901at2759"/>
<dbReference type="AlphaFoldDB" id="A0A834T7U6"/>
<evidence type="ECO:0000256" key="1">
    <source>
        <dbReference type="ARBA" id="ARBA00006921"/>
    </source>
</evidence>
<protein>
    <recommendedName>
        <fullName evidence="6">Copper transport protein</fullName>
    </recommendedName>
</protein>
<keyword evidence="6" id="KW-0813">Transport</keyword>
<dbReference type="GO" id="GO:0005375">
    <property type="term" value="F:copper ion transmembrane transporter activity"/>
    <property type="evidence" value="ECO:0007669"/>
    <property type="project" value="UniProtKB-UniRule"/>
</dbReference>
<evidence type="ECO:0000313" key="7">
    <source>
        <dbReference type="EMBL" id="KAF7817343.1"/>
    </source>
</evidence>
<feature type="transmembrane region" description="Helical" evidence="6">
    <location>
        <begin position="104"/>
        <end position="123"/>
    </location>
</feature>
<accession>A0A834T7U6</accession>
<dbReference type="PANTHER" id="PTHR12483:SF92">
    <property type="entry name" value="COPPER TRANSPORT PROTEIN"/>
    <property type="match status" value="1"/>
</dbReference>
<evidence type="ECO:0000256" key="2">
    <source>
        <dbReference type="ARBA" id="ARBA00022692"/>
    </source>
</evidence>
<proteinExistence type="inferred from homology"/>
<evidence type="ECO:0000313" key="8">
    <source>
        <dbReference type="Proteomes" id="UP000634136"/>
    </source>
</evidence>
<keyword evidence="2 6" id="KW-0812">Transmembrane</keyword>
<keyword evidence="4 6" id="KW-1133">Transmembrane helix</keyword>
<keyword evidence="6" id="KW-0186">Copper</keyword>
<evidence type="ECO:0000256" key="3">
    <source>
        <dbReference type="ARBA" id="ARBA00022796"/>
    </source>
</evidence>
<dbReference type="Proteomes" id="UP000634136">
    <property type="component" value="Unassembled WGS sequence"/>
</dbReference>
<evidence type="ECO:0000256" key="4">
    <source>
        <dbReference type="ARBA" id="ARBA00022989"/>
    </source>
</evidence>
<feature type="transmembrane region" description="Helical" evidence="6">
    <location>
        <begin position="24"/>
        <end position="44"/>
    </location>
</feature>
<dbReference type="GO" id="GO:0005886">
    <property type="term" value="C:plasma membrane"/>
    <property type="evidence" value="ECO:0007669"/>
    <property type="project" value="TreeGrafter"/>
</dbReference>
<comment type="caution">
    <text evidence="7">The sequence shown here is derived from an EMBL/GenBank/DDBJ whole genome shotgun (WGS) entry which is preliminary data.</text>
</comment>
<organism evidence="7 8">
    <name type="scientific">Senna tora</name>
    <dbReference type="NCBI Taxonomy" id="362788"/>
    <lineage>
        <taxon>Eukaryota</taxon>
        <taxon>Viridiplantae</taxon>
        <taxon>Streptophyta</taxon>
        <taxon>Embryophyta</taxon>
        <taxon>Tracheophyta</taxon>
        <taxon>Spermatophyta</taxon>
        <taxon>Magnoliopsida</taxon>
        <taxon>eudicotyledons</taxon>
        <taxon>Gunneridae</taxon>
        <taxon>Pentapetalae</taxon>
        <taxon>rosids</taxon>
        <taxon>fabids</taxon>
        <taxon>Fabales</taxon>
        <taxon>Fabaceae</taxon>
        <taxon>Caesalpinioideae</taxon>
        <taxon>Cassia clade</taxon>
        <taxon>Senna</taxon>
    </lineage>
</organism>
<comment type="similarity">
    <text evidence="1 6">Belongs to the copper transporter (Ctr) (TC 1.A.56) family. SLC31A subfamily.</text>
</comment>
<keyword evidence="6" id="KW-0406">Ion transport</keyword>
<dbReference type="InterPro" id="IPR007274">
    <property type="entry name" value="Cop_transporter"/>
</dbReference>
<reference evidence="7" key="1">
    <citation type="submission" date="2020-09" db="EMBL/GenBank/DDBJ databases">
        <title>Genome-Enabled Discovery of Anthraquinone Biosynthesis in Senna tora.</title>
        <authorList>
            <person name="Kang S.-H."/>
            <person name="Pandey R.P."/>
            <person name="Lee C.-M."/>
            <person name="Sim J.-S."/>
            <person name="Jeong J.-T."/>
            <person name="Choi B.-S."/>
            <person name="Jung M."/>
            <person name="Ginzburg D."/>
            <person name="Zhao K."/>
            <person name="Won S.Y."/>
            <person name="Oh T.-J."/>
            <person name="Yu Y."/>
            <person name="Kim N.-H."/>
            <person name="Lee O.R."/>
            <person name="Lee T.-H."/>
            <person name="Bashyal P."/>
            <person name="Kim T.-S."/>
            <person name="Lee W.-H."/>
            <person name="Kawkins C."/>
            <person name="Kim C.-K."/>
            <person name="Kim J.S."/>
            <person name="Ahn B.O."/>
            <person name="Rhee S.Y."/>
            <person name="Sohng J.K."/>
        </authorList>
    </citation>
    <scope>NUCLEOTIDE SEQUENCE</scope>
    <source>
        <tissue evidence="7">Leaf</tissue>
    </source>
</reference>
<feature type="transmembrane region" description="Helical" evidence="6">
    <location>
        <begin position="77"/>
        <end position="98"/>
    </location>
</feature>
<keyword evidence="8" id="KW-1185">Reference proteome</keyword>
<sequence>MMHMTFYWSYKVTLLIDSWKTNSWTSYVLTLLACLLASSFYQYLENRRIRIKLFSSPTPQIQIPLLQSNIAGDKAKLGLKFAGAILFGVNSAIGYLLMLAIMSFNGGVFIAVVLGLTIGYFFFRSEGEDVSLVVDNSCACS</sequence>
<dbReference type="PANTHER" id="PTHR12483">
    <property type="entry name" value="SOLUTE CARRIER FAMILY 31 COPPER TRANSPORTERS"/>
    <property type="match status" value="1"/>
</dbReference>
<comment type="subcellular location">
    <subcellularLocation>
        <location evidence="6">Membrane</location>
        <topology evidence="6">Multi-pass membrane protein</topology>
    </subcellularLocation>
</comment>
<keyword evidence="3 6" id="KW-0187">Copper transport</keyword>
<dbReference type="Pfam" id="PF04145">
    <property type="entry name" value="Ctr"/>
    <property type="match status" value="1"/>
</dbReference>
<name>A0A834T7U6_9FABA</name>
<dbReference type="EMBL" id="JAAIUW010000009">
    <property type="protein sequence ID" value="KAF7817343.1"/>
    <property type="molecule type" value="Genomic_DNA"/>
</dbReference>
<keyword evidence="5 6" id="KW-0472">Membrane</keyword>
<evidence type="ECO:0000256" key="5">
    <source>
        <dbReference type="ARBA" id="ARBA00023136"/>
    </source>
</evidence>
<gene>
    <name evidence="7" type="ORF">G2W53_031312</name>
</gene>